<dbReference type="AlphaFoldDB" id="A0A914XFY9"/>
<sequence>MMSVGRSLLIASIVLSFSTVQSCSSHSLRRALMRLDCSAFLYPSACAKEARKIATERESGTWGAVVVRDSSFVSNRLVFWQFHDVEPYPSKCSVESHNWVIEVFRTGWREQSLEKNQIGQIANLVIEANMDVSAVDLCPISFLRELVKVSPIVDIESDLMFLQEKASRNLGGQWNALLVKFDKGVDASAHFGFDFPHYFYDSRSGFCIKSTSNGYKLTLFKISHTSEDDEKLQLGFS</sequence>
<organism evidence="2 3">
    <name type="scientific">Plectus sambesii</name>
    <dbReference type="NCBI Taxonomy" id="2011161"/>
    <lineage>
        <taxon>Eukaryota</taxon>
        <taxon>Metazoa</taxon>
        <taxon>Ecdysozoa</taxon>
        <taxon>Nematoda</taxon>
        <taxon>Chromadorea</taxon>
        <taxon>Plectida</taxon>
        <taxon>Plectina</taxon>
        <taxon>Plectoidea</taxon>
        <taxon>Plectidae</taxon>
        <taxon>Plectus</taxon>
    </lineage>
</organism>
<feature type="chain" id="PRO_5038125189" evidence="1">
    <location>
        <begin position="26"/>
        <end position="237"/>
    </location>
</feature>
<accession>A0A914XFY9</accession>
<dbReference type="Proteomes" id="UP000887566">
    <property type="component" value="Unplaced"/>
</dbReference>
<proteinExistence type="predicted"/>
<feature type="signal peptide" evidence="1">
    <location>
        <begin position="1"/>
        <end position="25"/>
    </location>
</feature>
<name>A0A914XFY9_9BILA</name>
<keyword evidence="2" id="KW-1185">Reference proteome</keyword>
<evidence type="ECO:0000256" key="1">
    <source>
        <dbReference type="SAM" id="SignalP"/>
    </source>
</evidence>
<evidence type="ECO:0000313" key="3">
    <source>
        <dbReference type="WBParaSite" id="PSAMB.scaffold839size40534.g9029.t1"/>
    </source>
</evidence>
<protein>
    <submittedName>
        <fullName evidence="3">Uncharacterized protein</fullName>
    </submittedName>
</protein>
<keyword evidence="1" id="KW-0732">Signal</keyword>
<evidence type="ECO:0000313" key="2">
    <source>
        <dbReference type="Proteomes" id="UP000887566"/>
    </source>
</evidence>
<reference evidence="3" key="1">
    <citation type="submission" date="2022-11" db="UniProtKB">
        <authorList>
            <consortium name="WormBaseParasite"/>
        </authorList>
    </citation>
    <scope>IDENTIFICATION</scope>
</reference>
<dbReference type="PROSITE" id="PS51257">
    <property type="entry name" value="PROKAR_LIPOPROTEIN"/>
    <property type="match status" value="1"/>
</dbReference>
<dbReference type="WBParaSite" id="PSAMB.scaffold839size40534.g9029.t1">
    <property type="protein sequence ID" value="PSAMB.scaffold839size40534.g9029.t1"/>
    <property type="gene ID" value="PSAMB.scaffold839size40534.g9029"/>
</dbReference>